<name>A0A2S1LP45_9FLAO</name>
<sequence length="182" mass="20919">MKNIISSSQLAAIITIVFVFILDYYIPPGTAIGMLYLAALPMLIDSSKKTIVIFAAIISFLILENLAYFGSTRTSVYIDRALSVLSVWVVAYVIIRYRIVRDRKEGIKEKQRKALEEMLFITNHKVRHPISNMLGIAEEIEDPQHNPQEVRQLLKALYPQLKELDDFTRQLTLFMDQQKTSL</sequence>
<protein>
    <recommendedName>
        <fullName evidence="4">Signal transduction histidine kinase dimerisation/phosphoacceptor domain-containing protein</fullName>
    </recommendedName>
</protein>
<dbReference type="RefSeq" id="WP_108737079.1">
    <property type="nucleotide sequence ID" value="NZ_CP020919.1"/>
</dbReference>
<feature type="transmembrane region" description="Helical" evidence="1">
    <location>
        <begin position="77"/>
        <end position="95"/>
    </location>
</feature>
<dbReference type="KEGG" id="fki:FK004_09690"/>
<dbReference type="InterPro" id="IPR036097">
    <property type="entry name" value="HisK_dim/P_sf"/>
</dbReference>
<keyword evidence="3" id="KW-1185">Reference proteome</keyword>
<accession>A0A2S1LP45</accession>
<keyword evidence="1" id="KW-1133">Transmembrane helix</keyword>
<evidence type="ECO:0008006" key="4">
    <source>
        <dbReference type="Google" id="ProtNLM"/>
    </source>
</evidence>
<dbReference type="GO" id="GO:0000155">
    <property type="term" value="F:phosphorelay sensor kinase activity"/>
    <property type="evidence" value="ECO:0007669"/>
    <property type="project" value="InterPro"/>
</dbReference>
<dbReference type="AlphaFoldDB" id="A0A2S1LP45"/>
<keyword evidence="1" id="KW-0812">Transmembrane</keyword>
<keyword evidence="1" id="KW-0472">Membrane</keyword>
<organism evidence="2 3">
    <name type="scientific">Flavobacterium kingsejongi</name>
    <dbReference type="NCBI Taxonomy" id="1678728"/>
    <lineage>
        <taxon>Bacteria</taxon>
        <taxon>Pseudomonadati</taxon>
        <taxon>Bacteroidota</taxon>
        <taxon>Flavobacteriia</taxon>
        <taxon>Flavobacteriales</taxon>
        <taxon>Flavobacteriaceae</taxon>
        <taxon>Flavobacterium</taxon>
    </lineage>
</organism>
<evidence type="ECO:0000313" key="3">
    <source>
        <dbReference type="Proteomes" id="UP000244677"/>
    </source>
</evidence>
<proteinExistence type="predicted"/>
<evidence type="ECO:0000256" key="1">
    <source>
        <dbReference type="SAM" id="Phobius"/>
    </source>
</evidence>
<dbReference type="OrthoDB" id="9766459at2"/>
<dbReference type="SUPFAM" id="SSF47384">
    <property type="entry name" value="Homodimeric domain of signal transducing histidine kinase"/>
    <property type="match status" value="1"/>
</dbReference>
<gene>
    <name evidence="2" type="ORF">FK004_09690</name>
</gene>
<dbReference type="Proteomes" id="UP000244677">
    <property type="component" value="Chromosome"/>
</dbReference>
<reference evidence="2 3" key="1">
    <citation type="submission" date="2017-04" db="EMBL/GenBank/DDBJ databases">
        <title>Complete genome sequence of Flavobacterium kingsejong AJ004.</title>
        <authorList>
            <person name="Lee P.C."/>
        </authorList>
    </citation>
    <scope>NUCLEOTIDE SEQUENCE [LARGE SCALE GENOMIC DNA]</scope>
    <source>
        <strain evidence="2 3">AJ004</strain>
    </source>
</reference>
<dbReference type="EMBL" id="CP020919">
    <property type="protein sequence ID" value="AWG25489.1"/>
    <property type="molecule type" value="Genomic_DNA"/>
</dbReference>
<feature type="transmembrane region" description="Helical" evidence="1">
    <location>
        <begin position="51"/>
        <end position="71"/>
    </location>
</feature>
<evidence type="ECO:0000313" key="2">
    <source>
        <dbReference type="EMBL" id="AWG25489.1"/>
    </source>
</evidence>
<feature type="transmembrane region" description="Helical" evidence="1">
    <location>
        <begin position="12"/>
        <end position="39"/>
    </location>
</feature>